<accession>X1GVP6</accession>
<dbReference type="AlphaFoldDB" id="X1GVP6"/>
<reference evidence="1" key="1">
    <citation type="journal article" date="2014" name="Front. Microbiol.">
        <title>High frequency of phylogenetically diverse reductive dehalogenase-homologous genes in deep subseafloor sedimentary metagenomes.</title>
        <authorList>
            <person name="Kawai M."/>
            <person name="Futagami T."/>
            <person name="Toyoda A."/>
            <person name="Takaki Y."/>
            <person name="Nishi S."/>
            <person name="Hori S."/>
            <person name="Arai W."/>
            <person name="Tsubouchi T."/>
            <person name="Morono Y."/>
            <person name="Uchiyama I."/>
            <person name="Ito T."/>
            <person name="Fujiyama A."/>
            <person name="Inagaki F."/>
            <person name="Takami H."/>
        </authorList>
    </citation>
    <scope>NUCLEOTIDE SEQUENCE</scope>
    <source>
        <strain evidence="1">Expedition CK06-06</strain>
    </source>
</reference>
<feature type="non-terminal residue" evidence="1">
    <location>
        <position position="1"/>
    </location>
</feature>
<sequence length="92" mass="11134">ETFEFEELGEWKGYVRYFYPGIYYFIENDIPNKQTKLYLLKEGKLKLLKIFKEYDSIYGRNSFTVFKSGVVIRKGSKVKVYAFPDFRELKFK</sequence>
<protein>
    <submittedName>
        <fullName evidence="1">Uncharacterized protein</fullName>
    </submittedName>
</protein>
<name>X1GVP6_9ZZZZ</name>
<dbReference type="EMBL" id="BARU01017592">
    <property type="protein sequence ID" value="GAH61242.1"/>
    <property type="molecule type" value="Genomic_DNA"/>
</dbReference>
<proteinExistence type="predicted"/>
<evidence type="ECO:0000313" key="1">
    <source>
        <dbReference type="EMBL" id="GAH61242.1"/>
    </source>
</evidence>
<gene>
    <name evidence="1" type="ORF">S03H2_29168</name>
</gene>
<comment type="caution">
    <text evidence="1">The sequence shown here is derived from an EMBL/GenBank/DDBJ whole genome shotgun (WGS) entry which is preliminary data.</text>
</comment>
<organism evidence="1">
    <name type="scientific">marine sediment metagenome</name>
    <dbReference type="NCBI Taxonomy" id="412755"/>
    <lineage>
        <taxon>unclassified sequences</taxon>
        <taxon>metagenomes</taxon>
        <taxon>ecological metagenomes</taxon>
    </lineage>
</organism>